<evidence type="ECO:0000256" key="1">
    <source>
        <dbReference type="SAM" id="MobiDB-lite"/>
    </source>
</evidence>
<keyword evidence="3" id="KW-1185">Reference proteome</keyword>
<dbReference type="Proteomes" id="UP000668403">
    <property type="component" value="Unassembled WGS sequence"/>
</dbReference>
<evidence type="ECO:0000313" key="2">
    <source>
        <dbReference type="EMBL" id="MBO2990300.1"/>
    </source>
</evidence>
<name>A0A939TV07_9MICO</name>
<comment type="caution">
    <text evidence="2">The sequence shown here is derived from an EMBL/GenBank/DDBJ whole genome shotgun (WGS) entry which is preliminary data.</text>
</comment>
<dbReference type="EMBL" id="JAGFBF010000005">
    <property type="protein sequence ID" value="MBO2990300.1"/>
    <property type="molecule type" value="Genomic_DNA"/>
</dbReference>
<proteinExistence type="predicted"/>
<reference evidence="2" key="1">
    <citation type="submission" date="2021-03" db="EMBL/GenBank/DDBJ databases">
        <title>Leucobacter chromiisoli sp. nov., isolated from chromium-containing soil of chemical plant.</title>
        <authorList>
            <person name="Xu Z."/>
        </authorList>
    </citation>
    <scope>NUCLEOTIDE SEQUENCE</scope>
    <source>
        <strain evidence="2">K 70/01</strain>
    </source>
</reference>
<dbReference type="AlphaFoldDB" id="A0A939TV07"/>
<evidence type="ECO:0000313" key="3">
    <source>
        <dbReference type="Proteomes" id="UP000668403"/>
    </source>
</evidence>
<organism evidence="2 3">
    <name type="scientific">Leucobacter tardus</name>
    <dbReference type="NCBI Taxonomy" id="501483"/>
    <lineage>
        <taxon>Bacteria</taxon>
        <taxon>Bacillati</taxon>
        <taxon>Actinomycetota</taxon>
        <taxon>Actinomycetes</taxon>
        <taxon>Micrococcales</taxon>
        <taxon>Microbacteriaceae</taxon>
        <taxon>Leucobacter</taxon>
    </lineage>
</organism>
<accession>A0A939TV07</accession>
<protein>
    <submittedName>
        <fullName evidence="2">Uncharacterized protein</fullName>
    </submittedName>
</protein>
<gene>
    <name evidence="2" type="ORF">J4H85_09885</name>
</gene>
<dbReference type="RefSeq" id="WP_208239187.1">
    <property type="nucleotide sequence ID" value="NZ_BAAAQU010000002.1"/>
</dbReference>
<sequence length="159" mass="15951">MDLKFSFNGGSSDGDAHDHGHATGAPAAQGIPLPFTTGPSSTSSVLEIQVRREPAALVAEAVSGDGVTYARAQVSDSGGVLANTVRSAISRAVAELEGPLGEAVTGITIAVGDEGPDVIATLFPTARESENGAVEFVTDDAFQRRTGVSAGTPVTLASA</sequence>
<feature type="region of interest" description="Disordered" evidence="1">
    <location>
        <begin position="1"/>
        <end position="29"/>
    </location>
</feature>